<reference evidence="2 3" key="1">
    <citation type="submission" date="2017-03" db="EMBL/GenBank/DDBJ databases">
        <title>Genome Survey of Euroglyphus maynei.</title>
        <authorList>
            <person name="Arlian L.G."/>
            <person name="Morgan M.S."/>
            <person name="Rider S.D."/>
        </authorList>
    </citation>
    <scope>NUCLEOTIDE SEQUENCE [LARGE SCALE GENOMIC DNA]</scope>
    <source>
        <strain evidence="2">Arlian Lab</strain>
        <tissue evidence="2">Whole body</tissue>
    </source>
</reference>
<feature type="non-terminal residue" evidence="2">
    <location>
        <position position="1"/>
    </location>
</feature>
<proteinExistence type="predicted"/>
<keyword evidence="3" id="KW-1185">Reference proteome</keyword>
<evidence type="ECO:0000256" key="1">
    <source>
        <dbReference type="SAM" id="MobiDB-lite"/>
    </source>
</evidence>
<feature type="region of interest" description="Disordered" evidence="1">
    <location>
        <begin position="225"/>
        <end position="261"/>
    </location>
</feature>
<evidence type="ECO:0000313" key="2">
    <source>
        <dbReference type="EMBL" id="OTF79366.1"/>
    </source>
</evidence>
<comment type="caution">
    <text evidence="2">The sequence shown here is derived from an EMBL/GenBank/DDBJ whole genome shotgun (WGS) entry which is preliminary data.</text>
</comment>
<feature type="compositionally biased region" description="Acidic residues" evidence="1">
    <location>
        <begin position="18"/>
        <end position="33"/>
    </location>
</feature>
<dbReference type="Proteomes" id="UP000194236">
    <property type="component" value="Unassembled WGS sequence"/>
</dbReference>
<dbReference type="EMBL" id="MUJZ01023481">
    <property type="protein sequence ID" value="OTF79366.1"/>
    <property type="molecule type" value="Genomic_DNA"/>
</dbReference>
<evidence type="ECO:0000313" key="3">
    <source>
        <dbReference type="Proteomes" id="UP000194236"/>
    </source>
</evidence>
<sequence>PVKKNTKPIESQKALQPEPEEEIEDDEPIEEFNVDPKSPMKNVTEILGKTINAKQPGKLVVLRFIIQTPDGDTIEEMEIDPKTSEKDVDRMIRELLNDAPSKIQNPKKDRIIFKIMKRTPKEQEPSEDEQIGEFDIDPKSPEKIADEIIRKATKPVTSKQSRDPRERLVFRFIIRRHDGSESIEELVIDPRMTNKDIEDIINDILRQTPGKLRDSRDKPIFLVLNRRPKQNQYQKSPQADEQPRDDYRPPSDIPLTHDSNDNVIIRIVVQKPSNE</sequence>
<protein>
    <submittedName>
        <fullName evidence="2">Uncharacterized protein</fullName>
    </submittedName>
</protein>
<feature type="compositionally biased region" description="Polar residues" evidence="1">
    <location>
        <begin position="230"/>
        <end position="239"/>
    </location>
</feature>
<gene>
    <name evidence="2" type="ORF">BLA29_009578</name>
</gene>
<feature type="region of interest" description="Disordered" evidence="1">
    <location>
        <begin position="1"/>
        <end position="40"/>
    </location>
</feature>
<dbReference type="AlphaFoldDB" id="A0A1Y3BIG4"/>
<name>A0A1Y3BIG4_EURMA</name>
<organism evidence="2 3">
    <name type="scientific">Euroglyphus maynei</name>
    <name type="common">Mayne's house dust mite</name>
    <dbReference type="NCBI Taxonomy" id="6958"/>
    <lineage>
        <taxon>Eukaryota</taxon>
        <taxon>Metazoa</taxon>
        <taxon>Ecdysozoa</taxon>
        <taxon>Arthropoda</taxon>
        <taxon>Chelicerata</taxon>
        <taxon>Arachnida</taxon>
        <taxon>Acari</taxon>
        <taxon>Acariformes</taxon>
        <taxon>Sarcoptiformes</taxon>
        <taxon>Astigmata</taxon>
        <taxon>Psoroptidia</taxon>
        <taxon>Analgoidea</taxon>
        <taxon>Pyroglyphidae</taxon>
        <taxon>Pyroglyphinae</taxon>
        <taxon>Euroglyphus</taxon>
    </lineage>
</organism>
<feature type="non-terminal residue" evidence="2">
    <location>
        <position position="275"/>
    </location>
</feature>
<accession>A0A1Y3BIG4</accession>